<dbReference type="PROSITE" id="PS50217">
    <property type="entry name" value="BZIP"/>
    <property type="match status" value="1"/>
</dbReference>
<feature type="domain" description="BZIP" evidence="3">
    <location>
        <begin position="400"/>
        <end position="451"/>
    </location>
</feature>
<dbReference type="InterPro" id="IPR046347">
    <property type="entry name" value="bZIP_sf"/>
</dbReference>
<comment type="caution">
    <text evidence="4">The sequence shown here is derived from an EMBL/GenBank/DDBJ whole genome shotgun (WGS) entry which is preliminary data.</text>
</comment>
<dbReference type="EMBL" id="MU806274">
    <property type="protein sequence ID" value="KAJ3837053.1"/>
    <property type="molecule type" value="Genomic_DNA"/>
</dbReference>
<organism evidence="4 5">
    <name type="scientific">Lentinula raphanica</name>
    <dbReference type="NCBI Taxonomy" id="153919"/>
    <lineage>
        <taxon>Eukaryota</taxon>
        <taxon>Fungi</taxon>
        <taxon>Dikarya</taxon>
        <taxon>Basidiomycota</taxon>
        <taxon>Agaricomycotina</taxon>
        <taxon>Agaricomycetes</taxon>
        <taxon>Agaricomycetidae</taxon>
        <taxon>Agaricales</taxon>
        <taxon>Marasmiineae</taxon>
        <taxon>Omphalotaceae</taxon>
        <taxon>Lentinula</taxon>
    </lineage>
</organism>
<dbReference type="AlphaFoldDB" id="A0AA38P653"/>
<dbReference type="InterPro" id="IPR004827">
    <property type="entry name" value="bZIP"/>
</dbReference>
<sequence>MAASCSNSYTWGATAFLPPPSFARDALPRSTLDSELTYSRERRQPHSEVTPLQLEDYLFSYQNALTASYSSNLSLPSSYAPTAVFIPSDELLHQPKTTASLNASHDKLSNFDSLRRNYLQMLANESTYNSLADNLCTKSLADSDPQTTDLQEDPQLSSAYDSFIASEFLREEQYTDFVSSSPDASPILDNPSSSSSFQIPIMKSSDSSQFGQVERDSLGREENLINTATQVKSALNPSTPAVLMGQQTKESNGPLSLDKPTNLRLSMYYPEFVSSELKGSFRRIQRPSSPPADSTRASDSSSLHAMPISSLSSSMVANRTRPVISAVEPPTRPWHTTVRAESNATVQSNGTKRSYSETYEDDNISERHNNNNNDVEAVEDLSPSSETPAEKPPGPNATESEKLAYKRRRCTLAARRSRRRKVQYQLSLEAKVEELERQREMWRTRCSVLQEVLRVHDADLKFEEDF</sequence>
<feature type="compositionally biased region" description="Polar residues" evidence="2">
    <location>
        <begin position="291"/>
        <end position="306"/>
    </location>
</feature>
<dbReference type="GO" id="GO:0003700">
    <property type="term" value="F:DNA-binding transcription factor activity"/>
    <property type="evidence" value="ECO:0007669"/>
    <property type="project" value="InterPro"/>
</dbReference>
<proteinExistence type="predicted"/>
<reference evidence="4" key="1">
    <citation type="submission" date="2022-08" db="EMBL/GenBank/DDBJ databases">
        <authorList>
            <consortium name="DOE Joint Genome Institute"/>
            <person name="Min B."/>
            <person name="Riley R."/>
            <person name="Sierra-Patev S."/>
            <person name="Naranjo-Ortiz M."/>
            <person name="Looney B."/>
            <person name="Konkel Z."/>
            <person name="Slot J.C."/>
            <person name="Sakamoto Y."/>
            <person name="Steenwyk J.L."/>
            <person name="Rokas A."/>
            <person name="Carro J."/>
            <person name="Camarero S."/>
            <person name="Ferreira P."/>
            <person name="Molpeceres G."/>
            <person name="Ruiz-Duenas F.J."/>
            <person name="Serrano A."/>
            <person name="Henrissat B."/>
            <person name="Drula E."/>
            <person name="Hughes K.W."/>
            <person name="Mata J.L."/>
            <person name="Ishikawa N.K."/>
            <person name="Vargas-Isla R."/>
            <person name="Ushijima S."/>
            <person name="Smith C.A."/>
            <person name="Ahrendt S."/>
            <person name="Andreopoulos W."/>
            <person name="He G."/>
            <person name="Labutti K."/>
            <person name="Lipzen A."/>
            <person name="Ng V."/>
            <person name="Sandor L."/>
            <person name="Barry K."/>
            <person name="Martinez A.T."/>
            <person name="Xiao Y."/>
            <person name="Gibbons J.G."/>
            <person name="Terashima K."/>
            <person name="Hibbett D.S."/>
            <person name="Grigoriev I.V."/>
        </authorList>
    </citation>
    <scope>NUCLEOTIDE SEQUENCE</scope>
    <source>
        <strain evidence="4">TFB9207</strain>
    </source>
</reference>
<evidence type="ECO:0000313" key="4">
    <source>
        <dbReference type="EMBL" id="KAJ3837053.1"/>
    </source>
</evidence>
<dbReference type="SMART" id="SM00338">
    <property type="entry name" value="BRLZ"/>
    <property type="match status" value="1"/>
</dbReference>
<protein>
    <recommendedName>
        <fullName evidence="3">BZIP domain-containing protein</fullName>
    </recommendedName>
</protein>
<evidence type="ECO:0000256" key="2">
    <source>
        <dbReference type="SAM" id="MobiDB-lite"/>
    </source>
</evidence>
<name>A0AA38P653_9AGAR</name>
<gene>
    <name evidence="4" type="ORF">F5878DRAFT_623510</name>
</gene>
<dbReference type="CDD" id="cd12193">
    <property type="entry name" value="bZIP_GCN4"/>
    <property type="match status" value="1"/>
</dbReference>
<accession>A0AA38P653</accession>
<keyword evidence="1" id="KW-0175">Coiled coil</keyword>
<evidence type="ECO:0000313" key="5">
    <source>
        <dbReference type="Proteomes" id="UP001163846"/>
    </source>
</evidence>
<keyword evidence="5" id="KW-1185">Reference proteome</keyword>
<feature type="region of interest" description="Disordered" evidence="2">
    <location>
        <begin position="323"/>
        <end position="403"/>
    </location>
</feature>
<dbReference type="SUPFAM" id="SSF57959">
    <property type="entry name" value="Leucine zipper domain"/>
    <property type="match status" value="1"/>
</dbReference>
<dbReference type="Gene3D" id="3.30.160.60">
    <property type="entry name" value="Classic Zinc Finger"/>
    <property type="match status" value="1"/>
</dbReference>
<feature type="compositionally biased region" description="Polar residues" evidence="2">
    <location>
        <begin position="339"/>
        <end position="357"/>
    </location>
</feature>
<feature type="coiled-coil region" evidence="1">
    <location>
        <begin position="425"/>
        <end position="452"/>
    </location>
</feature>
<feature type="region of interest" description="Disordered" evidence="2">
    <location>
        <begin position="280"/>
        <end position="306"/>
    </location>
</feature>
<evidence type="ECO:0000256" key="1">
    <source>
        <dbReference type="SAM" id="Coils"/>
    </source>
</evidence>
<evidence type="ECO:0000259" key="3">
    <source>
        <dbReference type="PROSITE" id="PS50217"/>
    </source>
</evidence>
<dbReference type="Proteomes" id="UP001163846">
    <property type="component" value="Unassembled WGS sequence"/>
</dbReference>